<accession>A0A9N8L229</accession>
<sequence length="350" mass="39086">MTRTTRPSSPLYLPLYDPTLNLLSTLLALFLLLPANTQMISPNITLANKTKDIANEIIPNNTNVEEFTITPKTNDDNELINNVSSINYQTLIDRFRRKNDTTEVTTLANKTVDIDDEYQIYLELEDDNHTDGLDNNSMEKLRVDDATRTKIFNDFSKTVKISKNLSKIPVDKNVRTTDSVDMKTAVDRKDVKRVSNGSLGFPTRVPTSYHVPSITDVQHTPRPGFIEVAVVTPRGGFIPPANNNASVVLYQLPSFNEVVTFGSAVAPGAAAGAAETLNRRKYNNLTRNYIFEPFGVETLGPWGLGARALYKELAKRLVDSTRDQRPGLYFAQRIGIAIQRGNEDIFFDAL</sequence>
<keyword evidence="2" id="KW-1185">Reference proteome</keyword>
<proteinExistence type="predicted"/>
<dbReference type="Proteomes" id="UP001154114">
    <property type="component" value="Chromosome 11"/>
</dbReference>
<name>A0A9N8L229_CHRIL</name>
<reference evidence="1" key="1">
    <citation type="submission" date="2021-12" db="EMBL/GenBank/DDBJ databases">
        <authorList>
            <person name="King R."/>
        </authorList>
    </citation>
    <scope>NUCLEOTIDE SEQUENCE</scope>
</reference>
<organism evidence="1 2">
    <name type="scientific">Chrysodeixis includens</name>
    <name type="common">Soybean looper</name>
    <name type="synonym">Pseudoplusia includens</name>
    <dbReference type="NCBI Taxonomy" id="689277"/>
    <lineage>
        <taxon>Eukaryota</taxon>
        <taxon>Metazoa</taxon>
        <taxon>Ecdysozoa</taxon>
        <taxon>Arthropoda</taxon>
        <taxon>Hexapoda</taxon>
        <taxon>Insecta</taxon>
        <taxon>Pterygota</taxon>
        <taxon>Neoptera</taxon>
        <taxon>Endopterygota</taxon>
        <taxon>Lepidoptera</taxon>
        <taxon>Glossata</taxon>
        <taxon>Ditrysia</taxon>
        <taxon>Noctuoidea</taxon>
        <taxon>Noctuidae</taxon>
        <taxon>Plusiinae</taxon>
        <taxon>Chrysodeixis</taxon>
    </lineage>
</organism>
<dbReference type="AlphaFoldDB" id="A0A9N8L229"/>
<evidence type="ECO:0000313" key="2">
    <source>
        <dbReference type="Proteomes" id="UP001154114"/>
    </source>
</evidence>
<dbReference type="EMBL" id="LR824014">
    <property type="protein sequence ID" value="CAD0200055.1"/>
    <property type="molecule type" value="Genomic_DNA"/>
</dbReference>
<dbReference type="OrthoDB" id="7491298at2759"/>
<gene>
    <name evidence="1" type="ORF">CINC_LOCUS1743</name>
</gene>
<protein>
    <submittedName>
        <fullName evidence="1">Uncharacterized protein</fullName>
    </submittedName>
</protein>
<evidence type="ECO:0000313" key="1">
    <source>
        <dbReference type="EMBL" id="CAD0200055.1"/>
    </source>
</evidence>